<evidence type="ECO:0000256" key="1">
    <source>
        <dbReference type="SAM" id="Phobius"/>
    </source>
</evidence>
<keyword evidence="1" id="KW-0472">Membrane</keyword>
<evidence type="ECO:0000259" key="2">
    <source>
        <dbReference type="Pfam" id="PF01345"/>
    </source>
</evidence>
<comment type="caution">
    <text evidence="3">The sequence shown here is derived from an EMBL/GenBank/DDBJ whole genome shotgun (WGS) entry which is preliminary data.</text>
</comment>
<keyword evidence="1" id="KW-1133">Transmembrane helix</keyword>
<name>A0A0G1U0R1_9BACT</name>
<evidence type="ECO:0000313" key="3">
    <source>
        <dbReference type="EMBL" id="KKU87672.1"/>
    </source>
</evidence>
<accession>A0A0G1U0R1</accession>
<sequence>MKSKYIALLLSLVIWHWSFGIGRVAAQSCTTQYGGTTTCTPTDLTINKQIARPVVDTKGGVTASQTFVENLSVNEPFTPGAEVLFRLTVKNASADTLNPVTVKDVLPAYLAFVSGQGSYDAGSRTLTITLDNMGAGESRTVEILTKVVDATQFPANPDSIGANQNVFCTTNYAEARALDRFDDDTAQLCFQPAQNLPVAGYNDLLLLLPFAGVGLSGLVLLKTKRSLP</sequence>
<dbReference type="AlphaFoldDB" id="A0A0G1U0R1"/>
<feature type="transmembrane region" description="Helical" evidence="1">
    <location>
        <begin position="204"/>
        <end position="221"/>
    </location>
</feature>
<dbReference type="InterPro" id="IPR047589">
    <property type="entry name" value="DUF11_rpt"/>
</dbReference>
<keyword evidence="1" id="KW-0812">Transmembrane</keyword>
<dbReference type="NCBIfam" id="TIGR01451">
    <property type="entry name" value="B_ant_repeat"/>
    <property type="match status" value="1"/>
</dbReference>
<dbReference type="EMBL" id="LCOY01000021">
    <property type="protein sequence ID" value="KKU87672.1"/>
    <property type="molecule type" value="Genomic_DNA"/>
</dbReference>
<dbReference type="InterPro" id="IPR001434">
    <property type="entry name" value="OmcB-like_DUF11"/>
</dbReference>
<dbReference type="Pfam" id="PF01345">
    <property type="entry name" value="DUF11"/>
    <property type="match status" value="1"/>
</dbReference>
<dbReference type="Proteomes" id="UP000034739">
    <property type="component" value="Unassembled WGS sequence"/>
</dbReference>
<organism evidence="3 4">
    <name type="scientific">Candidatus Gottesmanbacteria bacterium GW2011_GWA2_47_9</name>
    <dbReference type="NCBI Taxonomy" id="1618445"/>
    <lineage>
        <taxon>Bacteria</taxon>
        <taxon>Candidatus Gottesmaniibacteriota</taxon>
    </lineage>
</organism>
<protein>
    <submittedName>
        <fullName evidence="3">Cna protein B-type domain protein</fullName>
    </submittedName>
</protein>
<proteinExistence type="predicted"/>
<feature type="domain" description="DUF11" evidence="2">
    <location>
        <begin position="74"/>
        <end position="160"/>
    </location>
</feature>
<evidence type="ECO:0000313" key="4">
    <source>
        <dbReference type="Proteomes" id="UP000034739"/>
    </source>
</evidence>
<gene>
    <name evidence="3" type="ORF">UY16_C0021G0022</name>
</gene>
<reference evidence="3 4" key="1">
    <citation type="journal article" date="2015" name="Nature">
        <title>rRNA introns, odd ribosomes, and small enigmatic genomes across a large radiation of phyla.</title>
        <authorList>
            <person name="Brown C.T."/>
            <person name="Hug L.A."/>
            <person name="Thomas B.C."/>
            <person name="Sharon I."/>
            <person name="Castelle C.J."/>
            <person name="Singh A."/>
            <person name="Wilkins M.J."/>
            <person name="Williams K.H."/>
            <person name="Banfield J.F."/>
        </authorList>
    </citation>
    <scope>NUCLEOTIDE SEQUENCE [LARGE SCALE GENOMIC DNA]</scope>
</reference>